<dbReference type="Pfam" id="PF00172">
    <property type="entry name" value="Zn_clus"/>
    <property type="match status" value="1"/>
</dbReference>
<dbReference type="GeneID" id="63728211"/>
<dbReference type="PROSITE" id="PS00463">
    <property type="entry name" value="ZN2_CY6_FUNGAL_1"/>
    <property type="match status" value="1"/>
</dbReference>
<dbReference type="PANTHER" id="PTHR37534">
    <property type="entry name" value="TRANSCRIPTIONAL ACTIVATOR PROTEIN UGA3"/>
    <property type="match status" value="1"/>
</dbReference>
<evidence type="ECO:0000313" key="7">
    <source>
        <dbReference type="EMBL" id="OJJ03454.1"/>
    </source>
</evidence>
<dbReference type="GO" id="GO:0045944">
    <property type="term" value="P:positive regulation of transcription by RNA polymerase II"/>
    <property type="evidence" value="ECO:0007669"/>
    <property type="project" value="TreeGrafter"/>
</dbReference>
<comment type="subcellular location">
    <subcellularLocation>
        <location evidence="1">Nucleus</location>
    </subcellularLocation>
</comment>
<evidence type="ECO:0000256" key="1">
    <source>
        <dbReference type="ARBA" id="ARBA00004123"/>
    </source>
</evidence>
<dbReference type="Gene3D" id="4.10.240.10">
    <property type="entry name" value="Zn(2)-C6 fungal-type DNA-binding domain"/>
    <property type="match status" value="1"/>
</dbReference>
<dbReference type="RefSeq" id="XP_040669216.1">
    <property type="nucleotide sequence ID" value="XM_040812700.1"/>
</dbReference>
<dbReference type="InterPro" id="IPR021858">
    <property type="entry name" value="Fun_TF"/>
</dbReference>
<dbReference type="STRING" id="1036611.A0A1L9PPJ4"/>
<gene>
    <name evidence="7" type="ORF">ASPVEDRAFT_42915</name>
</gene>
<dbReference type="InterPro" id="IPR036864">
    <property type="entry name" value="Zn2-C6_fun-type_DNA-bd_sf"/>
</dbReference>
<proteinExistence type="predicted"/>
<dbReference type="GO" id="GO:0000981">
    <property type="term" value="F:DNA-binding transcription factor activity, RNA polymerase II-specific"/>
    <property type="evidence" value="ECO:0007669"/>
    <property type="project" value="InterPro"/>
</dbReference>
<feature type="domain" description="Zn(2)-C6 fungal-type" evidence="6">
    <location>
        <begin position="42"/>
        <end position="72"/>
    </location>
</feature>
<dbReference type="SUPFAM" id="SSF57701">
    <property type="entry name" value="Zn2/Cys6 DNA-binding domain"/>
    <property type="match status" value="1"/>
</dbReference>
<keyword evidence="5" id="KW-0539">Nucleus</keyword>
<dbReference type="GO" id="GO:0005634">
    <property type="term" value="C:nucleus"/>
    <property type="evidence" value="ECO:0007669"/>
    <property type="project" value="UniProtKB-SubCell"/>
</dbReference>
<keyword evidence="3" id="KW-0238">DNA-binding</keyword>
<name>A0A1L9PPJ4_ASPVE</name>
<evidence type="ECO:0000256" key="5">
    <source>
        <dbReference type="ARBA" id="ARBA00023242"/>
    </source>
</evidence>
<keyword evidence="4" id="KW-0804">Transcription</keyword>
<evidence type="ECO:0000256" key="4">
    <source>
        <dbReference type="ARBA" id="ARBA00023163"/>
    </source>
</evidence>
<dbReference type="PROSITE" id="PS50048">
    <property type="entry name" value="ZN2_CY6_FUNGAL_2"/>
    <property type="match status" value="1"/>
</dbReference>
<dbReference type="EMBL" id="KV878130">
    <property type="protein sequence ID" value="OJJ03454.1"/>
    <property type="molecule type" value="Genomic_DNA"/>
</dbReference>
<dbReference type="InterPro" id="IPR001138">
    <property type="entry name" value="Zn2Cys6_DnaBD"/>
</dbReference>
<dbReference type="OrthoDB" id="3031538at2759"/>
<evidence type="ECO:0000313" key="8">
    <source>
        <dbReference type="Proteomes" id="UP000184073"/>
    </source>
</evidence>
<sequence length="461" mass="52633">MPDYRVRFAPVRHPRTHHHLDAASNQAAAHPADQKLQRSRSGCSQCRSHKVKCDETFPVCVRCLKRGLLCRLSPRLQRWQVETRWVSSPLGTLVKPRLLQYWVEKACQMLVIDPENNPYSFPILDYLTRAPSLVHMIQSLSAAHQEYFPANGPIMSLEERGRALQLLQRELAQTKYLEASFLTVQLLGLSQWADPDPRDFGQQHLFAARHILDHLLLNYWDDLAHPGSSELFSISVGSFLYWDMCCAHLVDAQEQRPLDTTLMAQAVHTLRNKDHPTYGPATELIYLLAQVGRHCRSDIQLGRHSDATARSLEQQLRDFQAPQNNGSLALLHDSLQKHGLIILRRSASTSRRKLKDEENDELHSWAVGITQSLSQLPLTSTLLNIQSLPLLTAGSELRSSDTELREIILTRFKAIYSMNRVPSTLQAMTLLKEVWAICDSGIQLSWIEYMILHKKWRLVLG</sequence>
<organism evidence="7 8">
    <name type="scientific">Aspergillus versicolor CBS 583.65</name>
    <dbReference type="NCBI Taxonomy" id="1036611"/>
    <lineage>
        <taxon>Eukaryota</taxon>
        <taxon>Fungi</taxon>
        <taxon>Dikarya</taxon>
        <taxon>Ascomycota</taxon>
        <taxon>Pezizomycotina</taxon>
        <taxon>Eurotiomycetes</taxon>
        <taxon>Eurotiomycetidae</taxon>
        <taxon>Eurotiales</taxon>
        <taxon>Aspergillaceae</taxon>
        <taxon>Aspergillus</taxon>
        <taxon>Aspergillus subgen. Nidulantes</taxon>
    </lineage>
</organism>
<accession>A0A1L9PPJ4</accession>
<dbReference type="VEuPathDB" id="FungiDB:ASPVEDRAFT_42915"/>
<dbReference type="Pfam" id="PF11951">
    <property type="entry name" value="Fungal_trans_2"/>
    <property type="match status" value="1"/>
</dbReference>
<keyword evidence="8" id="KW-1185">Reference proteome</keyword>
<protein>
    <recommendedName>
        <fullName evidence="6">Zn(2)-C6 fungal-type domain-containing protein</fullName>
    </recommendedName>
</protein>
<evidence type="ECO:0000256" key="3">
    <source>
        <dbReference type="ARBA" id="ARBA00023125"/>
    </source>
</evidence>
<dbReference type="SMART" id="SM00066">
    <property type="entry name" value="GAL4"/>
    <property type="match status" value="1"/>
</dbReference>
<dbReference type="GO" id="GO:0008270">
    <property type="term" value="F:zinc ion binding"/>
    <property type="evidence" value="ECO:0007669"/>
    <property type="project" value="InterPro"/>
</dbReference>
<reference evidence="8" key="1">
    <citation type="journal article" date="2017" name="Genome Biol.">
        <title>Comparative genomics reveals high biological diversity and specific adaptations in the industrially and medically important fungal genus Aspergillus.</title>
        <authorList>
            <person name="de Vries R.P."/>
            <person name="Riley R."/>
            <person name="Wiebenga A."/>
            <person name="Aguilar-Osorio G."/>
            <person name="Amillis S."/>
            <person name="Uchima C.A."/>
            <person name="Anderluh G."/>
            <person name="Asadollahi M."/>
            <person name="Askin M."/>
            <person name="Barry K."/>
            <person name="Battaglia E."/>
            <person name="Bayram O."/>
            <person name="Benocci T."/>
            <person name="Braus-Stromeyer S.A."/>
            <person name="Caldana C."/>
            <person name="Canovas D."/>
            <person name="Cerqueira G.C."/>
            <person name="Chen F."/>
            <person name="Chen W."/>
            <person name="Choi C."/>
            <person name="Clum A."/>
            <person name="Dos Santos R.A."/>
            <person name="Damasio A.R."/>
            <person name="Diallinas G."/>
            <person name="Emri T."/>
            <person name="Fekete E."/>
            <person name="Flipphi M."/>
            <person name="Freyberg S."/>
            <person name="Gallo A."/>
            <person name="Gournas C."/>
            <person name="Habgood R."/>
            <person name="Hainaut M."/>
            <person name="Harispe M.L."/>
            <person name="Henrissat B."/>
            <person name="Hilden K.S."/>
            <person name="Hope R."/>
            <person name="Hossain A."/>
            <person name="Karabika E."/>
            <person name="Karaffa L."/>
            <person name="Karanyi Z."/>
            <person name="Krasevec N."/>
            <person name="Kuo A."/>
            <person name="Kusch H."/>
            <person name="LaButti K."/>
            <person name="Lagendijk E.L."/>
            <person name="Lapidus A."/>
            <person name="Levasseur A."/>
            <person name="Lindquist E."/>
            <person name="Lipzen A."/>
            <person name="Logrieco A.F."/>
            <person name="MacCabe A."/>
            <person name="Maekelae M.R."/>
            <person name="Malavazi I."/>
            <person name="Melin P."/>
            <person name="Meyer V."/>
            <person name="Mielnichuk N."/>
            <person name="Miskei M."/>
            <person name="Molnar A.P."/>
            <person name="Mule G."/>
            <person name="Ngan C.Y."/>
            <person name="Orejas M."/>
            <person name="Orosz E."/>
            <person name="Ouedraogo J.P."/>
            <person name="Overkamp K.M."/>
            <person name="Park H.-S."/>
            <person name="Perrone G."/>
            <person name="Piumi F."/>
            <person name="Punt P.J."/>
            <person name="Ram A.F."/>
            <person name="Ramon A."/>
            <person name="Rauscher S."/>
            <person name="Record E."/>
            <person name="Riano-Pachon D.M."/>
            <person name="Robert V."/>
            <person name="Roehrig J."/>
            <person name="Ruller R."/>
            <person name="Salamov A."/>
            <person name="Salih N.S."/>
            <person name="Samson R.A."/>
            <person name="Sandor E."/>
            <person name="Sanguinetti M."/>
            <person name="Schuetze T."/>
            <person name="Sepcic K."/>
            <person name="Shelest E."/>
            <person name="Sherlock G."/>
            <person name="Sophianopoulou V."/>
            <person name="Squina F.M."/>
            <person name="Sun H."/>
            <person name="Susca A."/>
            <person name="Todd R.B."/>
            <person name="Tsang A."/>
            <person name="Unkles S.E."/>
            <person name="van de Wiele N."/>
            <person name="van Rossen-Uffink D."/>
            <person name="Oliveira J.V."/>
            <person name="Vesth T.C."/>
            <person name="Visser J."/>
            <person name="Yu J.-H."/>
            <person name="Zhou M."/>
            <person name="Andersen M.R."/>
            <person name="Archer D.B."/>
            <person name="Baker S.E."/>
            <person name="Benoit I."/>
            <person name="Brakhage A.A."/>
            <person name="Braus G.H."/>
            <person name="Fischer R."/>
            <person name="Frisvad J.C."/>
            <person name="Goldman G.H."/>
            <person name="Houbraken J."/>
            <person name="Oakley B."/>
            <person name="Pocsi I."/>
            <person name="Scazzocchio C."/>
            <person name="Seiboth B."/>
            <person name="vanKuyk P.A."/>
            <person name="Wortman J."/>
            <person name="Dyer P.S."/>
            <person name="Grigoriev I.V."/>
        </authorList>
    </citation>
    <scope>NUCLEOTIDE SEQUENCE [LARGE SCALE GENOMIC DNA]</scope>
    <source>
        <strain evidence="8">CBS 583.65</strain>
    </source>
</reference>
<dbReference type="PANTHER" id="PTHR37534:SF11">
    <property type="entry name" value="ZN(II)2CYS6 TRANSCRIPTION FACTOR (EUROFUNG)"/>
    <property type="match status" value="1"/>
</dbReference>
<evidence type="ECO:0000256" key="2">
    <source>
        <dbReference type="ARBA" id="ARBA00023015"/>
    </source>
</evidence>
<evidence type="ECO:0000259" key="6">
    <source>
        <dbReference type="PROSITE" id="PS50048"/>
    </source>
</evidence>
<dbReference type="AlphaFoldDB" id="A0A1L9PPJ4"/>
<dbReference type="CDD" id="cd00067">
    <property type="entry name" value="GAL4"/>
    <property type="match status" value="1"/>
</dbReference>
<dbReference type="GO" id="GO:0000976">
    <property type="term" value="F:transcription cis-regulatory region binding"/>
    <property type="evidence" value="ECO:0007669"/>
    <property type="project" value="TreeGrafter"/>
</dbReference>
<keyword evidence="2" id="KW-0805">Transcription regulation</keyword>
<dbReference type="Proteomes" id="UP000184073">
    <property type="component" value="Unassembled WGS sequence"/>
</dbReference>